<proteinExistence type="predicted"/>
<dbReference type="RefSeq" id="XP_028531108.1">
    <property type="nucleotide sequence ID" value="XM_028680170.1"/>
</dbReference>
<keyword evidence="3" id="KW-1185">Reference proteome</keyword>
<sequence>MKSYDKISCNIPEIAFISRNVIINKYINNSFKGLNNVTKNRDSICHILYRLIVISIIAFLYIYLQCSYELKENVARELHFSEYHSRILVQQKSNNARSVNRYNIVKALFKKIEDDYKNHKSNIIMGMIFGMKSELMDSPSLRDYPLDLKYFLWLKWSDYLNMLISSLESKEHREFDEIERSGHSNTRALSLSKRLIKELIY</sequence>
<reference evidence="2 3" key="1">
    <citation type="submission" date="2015-04" db="EMBL/GenBank/DDBJ databases">
        <authorList>
            <consortium name="Pathogen Informatics"/>
        </authorList>
    </citation>
    <scope>NUCLEOTIDE SEQUENCE [LARGE SCALE GENOMIC DNA]</scope>
    <source>
        <strain evidence="2 3">SGS1</strain>
    </source>
</reference>
<keyword evidence="1" id="KW-0812">Transmembrane</keyword>
<keyword evidence="1" id="KW-0472">Membrane</keyword>
<keyword evidence="1" id="KW-1133">Transmembrane helix</keyword>
<accession>A0A1J1GK22</accession>
<evidence type="ECO:0000313" key="2">
    <source>
        <dbReference type="EMBL" id="CRG84561.1"/>
    </source>
</evidence>
<dbReference type="AlphaFoldDB" id="A0A1J1GK22"/>
<gene>
    <name evidence="2" type="ORF">PRELSG_0023400</name>
</gene>
<name>A0A1J1GK22_PLARL</name>
<dbReference type="Proteomes" id="UP000220158">
    <property type="component" value="Unassembled WGS sequence"/>
</dbReference>
<dbReference type="EMBL" id="CVMU01000146">
    <property type="protein sequence ID" value="CRG84561.1"/>
    <property type="molecule type" value="Genomic_DNA"/>
</dbReference>
<dbReference type="VEuPathDB" id="PlasmoDB:PRELSG_0023400"/>
<dbReference type="OrthoDB" id="10566831at2759"/>
<evidence type="ECO:0000313" key="3">
    <source>
        <dbReference type="Proteomes" id="UP000220158"/>
    </source>
</evidence>
<feature type="transmembrane region" description="Helical" evidence="1">
    <location>
        <begin position="47"/>
        <end position="64"/>
    </location>
</feature>
<organism evidence="2 3">
    <name type="scientific">Plasmodium relictum</name>
    <dbReference type="NCBI Taxonomy" id="85471"/>
    <lineage>
        <taxon>Eukaryota</taxon>
        <taxon>Sar</taxon>
        <taxon>Alveolata</taxon>
        <taxon>Apicomplexa</taxon>
        <taxon>Aconoidasida</taxon>
        <taxon>Haemosporida</taxon>
        <taxon>Plasmodiidae</taxon>
        <taxon>Plasmodium</taxon>
        <taxon>Plasmodium (Haemamoeba)</taxon>
    </lineage>
</organism>
<evidence type="ECO:0000256" key="1">
    <source>
        <dbReference type="SAM" id="Phobius"/>
    </source>
</evidence>
<dbReference type="GeneID" id="39734161"/>
<dbReference type="KEGG" id="prel:PRELSG_0023400"/>
<protein>
    <submittedName>
        <fullName evidence="2">Uncharacterized protein</fullName>
    </submittedName>
</protein>